<evidence type="ECO:0000256" key="3">
    <source>
        <dbReference type="ARBA" id="ARBA00023002"/>
    </source>
</evidence>
<dbReference type="PROSITE" id="PS51355">
    <property type="entry name" value="GLUTATHIONE_PEROXID_3"/>
    <property type="match status" value="1"/>
</dbReference>
<dbReference type="CDD" id="cd00340">
    <property type="entry name" value="GSH_Peroxidase"/>
    <property type="match status" value="1"/>
</dbReference>
<dbReference type="GO" id="GO:0004602">
    <property type="term" value="F:glutathione peroxidase activity"/>
    <property type="evidence" value="ECO:0007669"/>
    <property type="project" value="TreeGrafter"/>
</dbReference>
<dbReference type="InterPro" id="IPR000889">
    <property type="entry name" value="Glutathione_peroxidase"/>
</dbReference>
<protein>
    <recommendedName>
        <fullName evidence="4">Glutathione peroxidase</fullName>
    </recommendedName>
</protein>
<name>A0A8S2D961_9BILA</name>
<evidence type="ECO:0000256" key="2">
    <source>
        <dbReference type="ARBA" id="ARBA00022559"/>
    </source>
</evidence>
<dbReference type="PRINTS" id="PR01011">
    <property type="entry name" value="GLUTPROXDASE"/>
</dbReference>
<evidence type="ECO:0000256" key="5">
    <source>
        <dbReference type="SAM" id="SignalP"/>
    </source>
</evidence>
<comment type="similarity">
    <text evidence="1 4">Belongs to the glutathione peroxidase family.</text>
</comment>
<evidence type="ECO:0000313" key="6">
    <source>
        <dbReference type="EMBL" id="CAF0837299.1"/>
    </source>
</evidence>
<organism evidence="6 8">
    <name type="scientific">Didymodactylos carnosus</name>
    <dbReference type="NCBI Taxonomy" id="1234261"/>
    <lineage>
        <taxon>Eukaryota</taxon>
        <taxon>Metazoa</taxon>
        <taxon>Spiralia</taxon>
        <taxon>Gnathifera</taxon>
        <taxon>Rotifera</taxon>
        <taxon>Eurotatoria</taxon>
        <taxon>Bdelloidea</taxon>
        <taxon>Philodinida</taxon>
        <taxon>Philodinidae</taxon>
        <taxon>Didymodactylos</taxon>
    </lineage>
</organism>
<dbReference type="EMBL" id="CAJOBA010001949">
    <property type="protein sequence ID" value="CAF3622177.1"/>
    <property type="molecule type" value="Genomic_DNA"/>
</dbReference>
<evidence type="ECO:0000313" key="8">
    <source>
        <dbReference type="Proteomes" id="UP000677228"/>
    </source>
</evidence>
<dbReference type="AlphaFoldDB" id="A0A8S2D961"/>
<dbReference type="Pfam" id="PF00255">
    <property type="entry name" value="GSHPx"/>
    <property type="match status" value="1"/>
</dbReference>
<dbReference type="PANTHER" id="PTHR11592">
    <property type="entry name" value="GLUTATHIONE PEROXIDASE"/>
    <property type="match status" value="1"/>
</dbReference>
<comment type="caution">
    <text evidence="6">The sequence shown here is derived from an EMBL/GenBank/DDBJ whole genome shotgun (WGS) entry which is preliminary data.</text>
</comment>
<evidence type="ECO:0000256" key="1">
    <source>
        <dbReference type="ARBA" id="ARBA00006926"/>
    </source>
</evidence>
<evidence type="ECO:0000313" key="7">
    <source>
        <dbReference type="EMBL" id="CAF3622177.1"/>
    </source>
</evidence>
<dbReference type="PANTHER" id="PTHR11592:SF81">
    <property type="entry name" value="GLUTATHIONE PEROXIDASE"/>
    <property type="match status" value="1"/>
</dbReference>
<reference evidence="6" key="1">
    <citation type="submission" date="2021-02" db="EMBL/GenBank/DDBJ databases">
        <authorList>
            <person name="Nowell W R."/>
        </authorList>
    </citation>
    <scope>NUCLEOTIDE SEQUENCE</scope>
</reference>
<accession>A0A8S2D961</accession>
<evidence type="ECO:0000256" key="4">
    <source>
        <dbReference type="RuleBase" id="RU000499"/>
    </source>
</evidence>
<dbReference type="InterPro" id="IPR029760">
    <property type="entry name" value="GPX_CS"/>
</dbReference>
<keyword evidence="3 4" id="KW-0560">Oxidoreductase</keyword>
<dbReference type="InterPro" id="IPR036249">
    <property type="entry name" value="Thioredoxin-like_sf"/>
</dbReference>
<proteinExistence type="inferred from homology"/>
<dbReference type="Proteomes" id="UP000677228">
    <property type="component" value="Unassembled WGS sequence"/>
</dbReference>
<feature type="signal peptide" evidence="5">
    <location>
        <begin position="1"/>
        <end position="20"/>
    </location>
</feature>
<keyword evidence="2 4" id="KW-0575">Peroxidase</keyword>
<dbReference type="GO" id="GO:0006979">
    <property type="term" value="P:response to oxidative stress"/>
    <property type="evidence" value="ECO:0007669"/>
    <property type="project" value="InterPro"/>
</dbReference>
<dbReference type="EMBL" id="CAJNOK010001949">
    <property type="protein sequence ID" value="CAF0837299.1"/>
    <property type="molecule type" value="Genomic_DNA"/>
</dbReference>
<dbReference type="Proteomes" id="UP000682733">
    <property type="component" value="Unassembled WGS sequence"/>
</dbReference>
<keyword evidence="5" id="KW-0732">Signal</keyword>
<feature type="chain" id="PRO_5035707233" description="Glutathione peroxidase" evidence="5">
    <location>
        <begin position="21"/>
        <end position="197"/>
    </location>
</feature>
<sequence length="197" mass="23006">MIGTPLLIVIVATYCQYTLQYPELNNLKTQYSPNFEILAFPCNQFGLQEPGVTPTEILNGIRYVRPGNNYIPNFPMFEKTDVNGAYEQPLFTFLKKHCPPPIDEIHSCPNITYVPVRSNDLRWNFEKFLIDANGRPIKRFASDVTPSQLEAHINSLIQNSPESINKQRQKKFHHKRNDIRELFEKNFRFPRFMGNEN</sequence>
<dbReference type="PROSITE" id="PS00763">
    <property type="entry name" value="GLUTATHIONE_PEROXID_2"/>
    <property type="match status" value="1"/>
</dbReference>
<dbReference type="SUPFAM" id="SSF52833">
    <property type="entry name" value="Thioredoxin-like"/>
    <property type="match status" value="1"/>
</dbReference>
<dbReference type="Gene3D" id="3.40.30.10">
    <property type="entry name" value="Glutaredoxin"/>
    <property type="match status" value="1"/>
</dbReference>
<gene>
    <name evidence="6" type="ORF">OVA965_LOCUS6462</name>
    <name evidence="7" type="ORF">TMI583_LOCUS6458</name>
</gene>